<evidence type="ECO:0000313" key="1">
    <source>
        <dbReference type="EMBL" id="OYX03867.1"/>
    </source>
</evidence>
<protein>
    <submittedName>
        <fullName evidence="1">Uncharacterized protein</fullName>
    </submittedName>
</protein>
<dbReference type="InterPro" id="IPR007841">
    <property type="entry name" value="UPF0210"/>
</dbReference>
<gene>
    <name evidence="1" type="ORF">B7Z12_08615</name>
</gene>
<sequence>MGQLLLARGAVDPDPIAVAIGRLDDQVVDADRSVGVIQVIPVSEDLNIEEATRKGYLNIEKLEALTSVCSVGLDMV</sequence>
<accession>A0A258D819</accession>
<feature type="non-terminal residue" evidence="1">
    <location>
        <position position="76"/>
    </location>
</feature>
<dbReference type="SUPFAM" id="SSF51998">
    <property type="entry name" value="PFL-like glycyl radical enzymes"/>
    <property type="match status" value="1"/>
</dbReference>
<proteinExistence type="predicted"/>
<name>A0A258D819_CAUVI</name>
<dbReference type="Pfam" id="PF05167">
    <property type="entry name" value="DUF711"/>
    <property type="match status" value="1"/>
</dbReference>
<comment type="caution">
    <text evidence="1">The sequence shown here is derived from an EMBL/GenBank/DDBJ whole genome shotgun (WGS) entry which is preliminary data.</text>
</comment>
<dbReference type="AlphaFoldDB" id="A0A258D819"/>
<reference evidence="1 2" key="1">
    <citation type="submission" date="2017-03" db="EMBL/GenBank/DDBJ databases">
        <title>Lifting the veil on microbial sulfur biogeochemistry in mining wastewaters.</title>
        <authorList>
            <person name="Kantor R.S."/>
            <person name="Colenbrander Nelson T."/>
            <person name="Marshall S."/>
            <person name="Bennett D."/>
            <person name="Apte S."/>
            <person name="Camacho D."/>
            <person name="Thomas B.C."/>
            <person name="Warren L.A."/>
            <person name="Banfield J.F."/>
        </authorList>
    </citation>
    <scope>NUCLEOTIDE SEQUENCE [LARGE SCALE GENOMIC DNA]</scope>
    <source>
        <strain evidence="1">32-67-7</strain>
    </source>
</reference>
<dbReference type="Gene3D" id="3.20.70.20">
    <property type="match status" value="1"/>
</dbReference>
<organism evidence="1 2">
    <name type="scientific">Caulobacter vibrioides</name>
    <name type="common">Caulobacter crescentus</name>
    <dbReference type="NCBI Taxonomy" id="155892"/>
    <lineage>
        <taxon>Bacteria</taxon>
        <taxon>Pseudomonadati</taxon>
        <taxon>Pseudomonadota</taxon>
        <taxon>Alphaproteobacteria</taxon>
        <taxon>Caulobacterales</taxon>
        <taxon>Caulobacteraceae</taxon>
        <taxon>Caulobacter</taxon>
    </lineage>
</organism>
<dbReference type="Proteomes" id="UP000215616">
    <property type="component" value="Unassembled WGS sequence"/>
</dbReference>
<evidence type="ECO:0000313" key="2">
    <source>
        <dbReference type="Proteomes" id="UP000215616"/>
    </source>
</evidence>
<dbReference type="EMBL" id="NCDQ01000114">
    <property type="protein sequence ID" value="OYX03867.1"/>
    <property type="molecule type" value="Genomic_DNA"/>
</dbReference>